<reference evidence="7 8" key="1">
    <citation type="submission" date="2018-12" db="EMBL/GenBank/DDBJ databases">
        <authorList>
            <person name="Tiukova I."/>
            <person name="Dainat J."/>
        </authorList>
    </citation>
    <scope>NUCLEOTIDE SEQUENCE [LARGE SCALE GENOMIC DNA]</scope>
</reference>
<proteinExistence type="inferred from homology"/>
<dbReference type="EMBL" id="CAACVR010000067">
    <property type="protein sequence ID" value="VEU24029.1"/>
    <property type="molecule type" value="Genomic_DNA"/>
</dbReference>
<comment type="similarity">
    <text evidence="2">Belongs to the FUN14 family.</text>
</comment>
<evidence type="ECO:0000256" key="2">
    <source>
        <dbReference type="ARBA" id="ARBA00009160"/>
    </source>
</evidence>
<protein>
    <submittedName>
        <fullName evidence="7">DEKNAAC105244</fullName>
    </submittedName>
</protein>
<comment type="subcellular location">
    <subcellularLocation>
        <location evidence="1">Membrane</location>
    </subcellularLocation>
</comment>
<dbReference type="Proteomes" id="UP000290900">
    <property type="component" value="Unassembled WGS sequence"/>
</dbReference>
<dbReference type="InterPro" id="IPR007014">
    <property type="entry name" value="FUN14"/>
</dbReference>
<evidence type="ECO:0000256" key="3">
    <source>
        <dbReference type="ARBA" id="ARBA00022692"/>
    </source>
</evidence>
<dbReference type="AlphaFoldDB" id="A0A448YSY1"/>
<evidence type="ECO:0000313" key="8">
    <source>
        <dbReference type="Proteomes" id="UP000290900"/>
    </source>
</evidence>
<gene>
    <name evidence="7" type="ORF">BRENAR_LOCUS4758</name>
</gene>
<accession>A0A448YSY1</accession>
<keyword evidence="4 6" id="KW-1133">Transmembrane helix</keyword>
<feature type="transmembrane region" description="Helical" evidence="6">
    <location>
        <begin position="131"/>
        <end position="158"/>
    </location>
</feature>
<dbReference type="OrthoDB" id="3990500at2759"/>
<dbReference type="FunCoup" id="A0A448YSY1">
    <property type="interactions" value="35"/>
</dbReference>
<evidence type="ECO:0000256" key="1">
    <source>
        <dbReference type="ARBA" id="ARBA00004370"/>
    </source>
</evidence>
<keyword evidence="3 6" id="KW-0812">Transmembrane</keyword>
<keyword evidence="5 6" id="KW-0472">Membrane</keyword>
<evidence type="ECO:0000256" key="4">
    <source>
        <dbReference type="ARBA" id="ARBA00022989"/>
    </source>
</evidence>
<organism evidence="7 8">
    <name type="scientific">Brettanomyces naardenensis</name>
    <name type="common">Yeast</name>
    <dbReference type="NCBI Taxonomy" id="13370"/>
    <lineage>
        <taxon>Eukaryota</taxon>
        <taxon>Fungi</taxon>
        <taxon>Dikarya</taxon>
        <taxon>Ascomycota</taxon>
        <taxon>Saccharomycotina</taxon>
        <taxon>Pichiomycetes</taxon>
        <taxon>Pichiales</taxon>
        <taxon>Pichiaceae</taxon>
        <taxon>Brettanomyces</taxon>
    </lineage>
</organism>
<name>A0A448YSY1_BRENA</name>
<evidence type="ECO:0000313" key="7">
    <source>
        <dbReference type="EMBL" id="VEU24029.1"/>
    </source>
</evidence>
<evidence type="ECO:0000256" key="6">
    <source>
        <dbReference type="SAM" id="Phobius"/>
    </source>
</evidence>
<dbReference type="GO" id="GO:0016020">
    <property type="term" value="C:membrane"/>
    <property type="evidence" value="ECO:0007669"/>
    <property type="project" value="UniProtKB-SubCell"/>
</dbReference>
<dbReference type="Pfam" id="PF04930">
    <property type="entry name" value="FUN14"/>
    <property type="match status" value="1"/>
</dbReference>
<evidence type="ECO:0000256" key="5">
    <source>
        <dbReference type="ARBA" id="ARBA00023136"/>
    </source>
</evidence>
<dbReference type="STRING" id="13370.A0A448YSY1"/>
<sequence>MFALGRLSLGSVPRLGVSSPFLRNSSRSIRTARSLFSTFSQSRYEARAAYANPSFHESSQRARTGLVIGIMGLSATYMVNHNPIKNDSAYYDQQLPPPPAGYGYVKVPEKPKYDGAFGGKLSYKELTLGSVFGLVSGLIVGQLSTVFVFIALGAYLAVQYLHAQGILTIPVTKIIRIGSEDIDVRKMVFDRPSFSITYILSFLVAAYNS</sequence>
<keyword evidence="8" id="KW-1185">Reference proteome</keyword>
<dbReference type="InParanoid" id="A0A448YSY1"/>